<dbReference type="SUPFAM" id="SSF141457">
    <property type="entry name" value="BH3618-like"/>
    <property type="match status" value="1"/>
</dbReference>
<comment type="subunit">
    <text evidence="4">Interacts with translational regulator CsrA and flagellin(s).</text>
</comment>
<dbReference type="Proteomes" id="UP000239663">
    <property type="component" value="Unassembled WGS sequence"/>
</dbReference>
<dbReference type="InterPro" id="IPR003775">
    <property type="entry name" value="Flagellar_assembly_factor_FliW"/>
</dbReference>
<protein>
    <recommendedName>
        <fullName evidence="4">Flagellar assembly factor FliW</fullName>
    </recommendedName>
</protein>
<dbReference type="AlphaFoldDB" id="A0A2S7N2K2"/>
<dbReference type="GO" id="GO:0006417">
    <property type="term" value="P:regulation of translation"/>
    <property type="evidence" value="ECO:0007669"/>
    <property type="project" value="UniProtKB-KW"/>
</dbReference>
<dbReference type="EMBL" id="PKOZ01000002">
    <property type="protein sequence ID" value="PQD96233.1"/>
    <property type="molecule type" value="Genomic_DNA"/>
</dbReference>
<dbReference type="HAMAP" id="MF_01185">
    <property type="entry name" value="FliW"/>
    <property type="match status" value="1"/>
</dbReference>
<reference evidence="5 6" key="1">
    <citation type="submission" date="2017-12" db="EMBL/GenBank/DDBJ databases">
        <title>Taxonomic description and draft genome of Pradoshia cofamensis Gen. nov., sp. nov., a thermotolerant bacillale isolated from anterior gut of earthworm Eisenia fetida.</title>
        <authorList>
            <person name="Saha T."/>
            <person name="Chakraborty R."/>
        </authorList>
    </citation>
    <scope>NUCLEOTIDE SEQUENCE [LARGE SCALE GENOMIC DNA]</scope>
    <source>
        <strain evidence="5 6">EAG3</strain>
    </source>
</reference>
<dbReference type="PANTHER" id="PTHR39190:SF1">
    <property type="entry name" value="FLAGELLAR ASSEMBLY FACTOR FLIW"/>
    <property type="match status" value="1"/>
</dbReference>
<evidence type="ECO:0000313" key="6">
    <source>
        <dbReference type="Proteomes" id="UP000239663"/>
    </source>
</evidence>
<gene>
    <name evidence="4" type="primary">fliW</name>
    <name evidence="5" type="ORF">CYL18_06455</name>
</gene>
<dbReference type="PANTHER" id="PTHR39190">
    <property type="entry name" value="FLAGELLAR ASSEMBLY FACTOR FLIW"/>
    <property type="match status" value="1"/>
</dbReference>
<evidence type="ECO:0000256" key="3">
    <source>
        <dbReference type="ARBA" id="ARBA00022845"/>
    </source>
</evidence>
<keyword evidence="2 4" id="KW-1005">Bacterial flagellum biogenesis</keyword>
<dbReference type="GO" id="GO:0005737">
    <property type="term" value="C:cytoplasm"/>
    <property type="evidence" value="ECO:0007669"/>
    <property type="project" value="UniProtKB-SubCell"/>
</dbReference>
<keyword evidence="1 4" id="KW-0963">Cytoplasm</keyword>
<evidence type="ECO:0000256" key="4">
    <source>
        <dbReference type="HAMAP-Rule" id="MF_01185"/>
    </source>
</evidence>
<evidence type="ECO:0000256" key="1">
    <source>
        <dbReference type="ARBA" id="ARBA00022490"/>
    </source>
</evidence>
<comment type="subcellular location">
    <subcellularLocation>
        <location evidence="4">Cytoplasm</location>
    </subcellularLocation>
</comment>
<comment type="caution">
    <text evidence="5">The sequence shown here is derived from an EMBL/GenBank/DDBJ whole genome shotgun (WGS) entry which is preliminary data.</text>
</comment>
<accession>A0A2S7N2K2</accession>
<keyword evidence="5" id="KW-0969">Cilium</keyword>
<sequence>MKLATKYHGEQEIAESDIVWFEDGLPGFGEEKKWVILPLTEDETFYVLQSALTPKLALILTNPFLTRPDYEFKLEDEAVHAIGATKENIIVYSVVSVKEPFKESTLNLQAPIVMDVKSRRAKQVILSDADYEIRTPLFPKVESKGE</sequence>
<evidence type="ECO:0000313" key="5">
    <source>
        <dbReference type="EMBL" id="PQD96233.1"/>
    </source>
</evidence>
<dbReference type="InterPro" id="IPR024046">
    <property type="entry name" value="Flagellar_assmbl_FliW_dom_sf"/>
</dbReference>
<dbReference type="OrthoDB" id="9801235at2"/>
<dbReference type="Gene3D" id="2.30.290.10">
    <property type="entry name" value="BH3618-like"/>
    <property type="match status" value="1"/>
</dbReference>
<evidence type="ECO:0000256" key="2">
    <source>
        <dbReference type="ARBA" id="ARBA00022795"/>
    </source>
</evidence>
<comment type="similarity">
    <text evidence="4">Belongs to the FliW family.</text>
</comment>
<name>A0A2S7N2K2_9BACI</name>
<keyword evidence="4" id="KW-0143">Chaperone</keyword>
<keyword evidence="6" id="KW-1185">Reference proteome</keyword>
<dbReference type="Pfam" id="PF02623">
    <property type="entry name" value="FliW"/>
    <property type="match status" value="1"/>
</dbReference>
<keyword evidence="5" id="KW-0966">Cell projection</keyword>
<organism evidence="5 6">
    <name type="scientific">Pradoshia eiseniae</name>
    <dbReference type="NCBI Taxonomy" id="2064768"/>
    <lineage>
        <taxon>Bacteria</taxon>
        <taxon>Bacillati</taxon>
        <taxon>Bacillota</taxon>
        <taxon>Bacilli</taxon>
        <taxon>Bacillales</taxon>
        <taxon>Bacillaceae</taxon>
        <taxon>Pradoshia</taxon>
    </lineage>
</organism>
<keyword evidence="3 4" id="KW-0810">Translation regulation</keyword>
<dbReference type="GO" id="GO:0044780">
    <property type="term" value="P:bacterial-type flagellum assembly"/>
    <property type="evidence" value="ECO:0007669"/>
    <property type="project" value="UniProtKB-UniRule"/>
</dbReference>
<proteinExistence type="inferred from homology"/>
<dbReference type="RefSeq" id="WP_104848660.1">
    <property type="nucleotide sequence ID" value="NZ_PKOZ01000002.1"/>
</dbReference>
<comment type="function">
    <text evidence="4">Acts as an anti-CsrA protein, binds CsrA and prevents it from repressing translation of its target genes, one of which is flagellin. Binds to flagellin and participates in the assembly of the flagellum.</text>
</comment>
<keyword evidence="5" id="KW-0282">Flagellum</keyword>